<gene>
    <name evidence="2" type="ORF">E6C27_scaffold22G002720</name>
</gene>
<dbReference type="PANTHER" id="PTHR35317">
    <property type="entry name" value="OS04G0629600 PROTEIN"/>
    <property type="match status" value="1"/>
</dbReference>
<organism evidence="2 3">
    <name type="scientific">Cucumis melo var. makuwa</name>
    <name type="common">Oriental melon</name>
    <dbReference type="NCBI Taxonomy" id="1194695"/>
    <lineage>
        <taxon>Eukaryota</taxon>
        <taxon>Viridiplantae</taxon>
        <taxon>Streptophyta</taxon>
        <taxon>Embryophyta</taxon>
        <taxon>Tracheophyta</taxon>
        <taxon>Spermatophyta</taxon>
        <taxon>Magnoliopsida</taxon>
        <taxon>eudicotyledons</taxon>
        <taxon>Gunneridae</taxon>
        <taxon>Pentapetalae</taxon>
        <taxon>rosids</taxon>
        <taxon>fabids</taxon>
        <taxon>Cucurbitales</taxon>
        <taxon>Cucurbitaceae</taxon>
        <taxon>Benincaseae</taxon>
        <taxon>Cucumis</taxon>
    </lineage>
</organism>
<feature type="compositionally biased region" description="Acidic residues" evidence="1">
    <location>
        <begin position="232"/>
        <end position="245"/>
    </location>
</feature>
<sequence length="359" mass="40203">MEIIREGPSASHPPVLDGKNYSYSKPRMIFFIKTLHGKAWRALVAGYDPSMITVNGVSVPKPEVDWTDAKEKASVGNAISAQEAWKTLEVAYEGTSKVKISRLQLITSKFEALRMTEDESVSEYNKRVIEITNESLLLGEKIPDSKIVRKVLRSLPRKFDMKVNAIEEAHDITTLKHDELFGSLLMFEMATADRENKKGKGISFKSSHVDEEAAECPTFLRKQKKNFRVTPSDEESGDSRDDDDNINAFTIRITDENTDDESECSEERTENLYSILKSGHNGSHRHGLGFVASASRLKATSEIKFVPASMGVEHETIHTETGTRTTVKSLGRTCYYCGRKGHIRLQMMRGILIVGAPDI</sequence>
<name>A0A5A7V3L0_CUCMM</name>
<proteinExistence type="predicted"/>
<dbReference type="PANTHER" id="PTHR35317:SF23">
    <property type="entry name" value="OS04G0629600 PROTEIN"/>
    <property type="match status" value="1"/>
</dbReference>
<dbReference type="OrthoDB" id="1295753at2759"/>
<feature type="region of interest" description="Disordered" evidence="1">
    <location>
        <begin position="225"/>
        <end position="245"/>
    </location>
</feature>
<evidence type="ECO:0000313" key="3">
    <source>
        <dbReference type="Proteomes" id="UP000321393"/>
    </source>
</evidence>
<protein>
    <submittedName>
        <fullName evidence="2">Gag-pol polyprotein</fullName>
    </submittedName>
</protein>
<accession>A0A5A7V3L0</accession>
<dbReference type="Proteomes" id="UP000321393">
    <property type="component" value="Unassembled WGS sequence"/>
</dbReference>
<reference evidence="2 3" key="1">
    <citation type="submission" date="2019-08" db="EMBL/GenBank/DDBJ databases">
        <title>Draft genome sequences of two oriental melons (Cucumis melo L. var makuwa).</title>
        <authorList>
            <person name="Kwon S.-Y."/>
        </authorList>
    </citation>
    <scope>NUCLEOTIDE SEQUENCE [LARGE SCALE GENOMIC DNA]</scope>
    <source>
        <strain evidence="3">cv. SW 3</strain>
        <tissue evidence="2">Leaf</tissue>
    </source>
</reference>
<dbReference type="AlphaFoldDB" id="A0A5A7V3L0"/>
<comment type="caution">
    <text evidence="2">The sequence shown here is derived from an EMBL/GenBank/DDBJ whole genome shotgun (WGS) entry which is preliminary data.</text>
</comment>
<evidence type="ECO:0000256" key="1">
    <source>
        <dbReference type="SAM" id="MobiDB-lite"/>
    </source>
</evidence>
<dbReference type="Pfam" id="PF14223">
    <property type="entry name" value="Retrotran_gag_2"/>
    <property type="match status" value="1"/>
</dbReference>
<dbReference type="EMBL" id="SSTE01005668">
    <property type="protein sequence ID" value="KAA0060445.1"/>
    <property type="molecule type" value="Genomic_DNA"/>
</dbReference>
<evidence type="ECO:0000313" key="2">
    <source>
        <dbReference type="EMBL" id="KAA0060445.1"/>
    </source>
</evidence>